<dbReference type="EMBL" id="CALNXI010002123">
    <property type="protein sequence ID" value="CAH3183313.1"/>
    <property type="molecule type" value="Genomic_DNA"/>
</dbReference>
<feature type="region of interest" description="Disordered" evidence="7">
    <location>
        <begin position="138"/>
        <end position="237"/>
    </location>
</feature>
<keyword evidence="4" id="KW-0156">Chromatin regulator</keyword>
<feature type="compositionally biased region" description="Polar residues" evidence="7">
    <location>
        <begin position="1135"/>
        <end position="1145"/>
    </location>
</feature>
<feature type="domain" description="PHD-type" evidence="8">
    <location>
        <begin position="83"/>
        <end position="131"/>
    </location>
</feature>
<dbReference type="InterPro" id="IPR011011">
    <property type="entry name" value="Znf_FYVE_PHD"/>
</dbReference>
<evidence type="ECO:0000259" key="9">
    <source>
        <dbReference type="PROSITE" id="PS50280"/>
    </source>
</evidence>
<feature type="compositionally biased region" description="Polar residues" evidence="7">
    <location>
        <begin position="640"/>
        <end position="654"/>
    </location>
</feature>
<dbReference type="Gene3D" id="3.30.40.10">
    <property type="entry name" value="Zinc/RING finger domain, C3HC4 (zinc finger)"/>
    <property type="match status" value="1"/>
</dbReference>
<feature type="compositionally biased region" description="Basic and acidic residues" evidence="7">
    <location>
        <begin position="438"/>
        <end position="450"/>
    </location>
</feature>
<dbReference type="PROSITE" id="PS50280">
    <property type="entry name" value="SET"/>
    <property type="match status" value="1"/>
</dbReference>
<evidence type="ECO:0000256" key="7">
    <source>
        <dbReference type="SAM" id="MobiDB-lite"/>
    </source>
</evidence>
<dbReference type="InterPro" id="IPR013083">
    <property type="entry name" value="Znf_RING/FYVE/PHD"/>
</dbReference>
<dbReference type="CDD" id="cd15550">
    <property type="entry name" value="PHD_MLL5"/>
    <property type="match status" value="1"/>
</dbReference>
<dbReference type="PANTHER" id="PTHR46462:SF3">
    <property type="entry name" value="UPSET, ISOFORM A"/>
    <property type="match status" value="1"/>
</dbReference>
<evidence type="ECO:0000259" key="8">
    <source>
        <dbReference type="PROSITE" id="PS50016"/>
    </source>
</evidence>
<evidence type="ECO:0000256" key="3">
    <source>
        <dbReference type="ARBA" id="ARBA00022833"/>
    </source>
</evidence>
<feature type="region of interest" description="Disordered" evidence="7">
    <location>
        <begin position="1207"/>
        <end position="1246"/>
    </location>
</feature>
<feature type="compositionally biased region" description="Basic and acidic residues" evidence="7">
    <location>
        <begin position="483"/>
        <end position="510"/>
    </location>
</feature>
<dbReference type="InterPro" id="IPR019786">
    <property type="entry name" value="Zinc_finger_PHD-type_CS"/>
</dbReference>
<feature type="region of interest" description="Disordered" evidence="7">
    <location>
        <begin position="13"/>
        <end position="82"/>
    </location>
</feature>
<dbReference type="Proteomes" id="UP001159427">
    <property type="component" value="Unassembled WGS sequence"/>
</dbReference>
<feature type="region of interest" description="Disordered" evidence="7">
    <location>
        <begin position="1051"/>
        <end position="1080"/>
    </location>
</feature>
<feature type="region of interest" description="Disordered" evidence="7">
    <location>
        <begin position="968"/>
        <end position="1007"/>
    </location>
</feature>
<feature type="region of interest" description="Disordered" evidence="7">
    <location>
        <begin position="438"/>
        <end position="669"/>
    </location>
</feature>
<dbReference type="CDD" id="cd10529">
    <property type="entry name" value="SET_SETD5-like"/>
    <property type="match status" value="1"/>
</dbReference>
<feature type="domain" description="SET" evidence="9">
    <location>
        <begin position="285"/>
        <end position="403"/>
    </location>
</feature>
<keyword evidence="11" id="KW-1185">Reference proteome</keyword>
<evidence type="ECO:0000256" key="1">
    <source>
        <dbReference type="ARBA" id="ARBA00022723"/>
    </source>
</evidence>
<accession>A0ABN8RXN8</accession>
<feature type="compositionally biased region" description="Low complexity" evidence="7">
    <location>
        <begin position="606"/>
        <end position="615"/>
    </location>
</feature>
<feature type="compositionally biased region" description="Basic and acidic residues" evidence="7">
    <location>
        <begin position="138"/>
        <end position="148"/>
    </location>
</feature>
<feature type="compositionally biased region" description="Polar residues" evidence="7">
    <location>
        <begin position="582"/>
        <end position="596"/>
    </location>
</feature>
<feature type="coiled-coil region" evidence="6">
    <location>
        <begin position="1171"/>
        <end position="1198"/>
    </location>
</feature>
<keyword evidence="3" id="KW-0862">Zinc</keyword>
<keyword evidence="2 5" id="KW-0863">Zinc-finger</keyword>
<dbReference type="InterPro" id="IPR001965">
    <property type="entry name" value="Znf_PHD"/>
</dbReference>
<feature type="region of interest" description="Disordered" evidence="7">
    <location>
        <begin position="1111"/>
        <end position="1154"/>
    </location>
</feature>
<dbReference type="PANTHER" id="PTHR46462">
    <property type="entry name" value="UPSET, ISOFORM A"/>
    <property type="match status" value="1"/>
</dbReference>
<evidence type="ECO:0000313" key="11">
    <source>
        <dbReference type="Proteomes" id="UP001159427"/>
    </source>
</evidence>
<feature type="compositionally biased region" description="Low complexity" evidence="7">
    <location>
        <begin position="983"/>
        <end position="997"/>
    </location>
</feature>
<evidence type="ECO:0000313" key="10">
    <source>
        <dbReference type="EMBL" id="CAH3183313.1"/>
    </source>
</evidence>
<evidence type="ECO:0000256" key="2">
    <source>
        <dbReference type="ARBA" id="ARBA00022771"/>
    </source>
</evidence>
<gene>
    <name evidence="10" type="ORF">PEVE_00014804</name>
</gene>
<feature type="compositionally biased region" description="Low complexity" evidence="7">
    <location>
        <begin position="1215"/>
        <end position="1227"/>
    </location>
</feature>
<dbReference type="Pfam" id="PF20826">
    <property type="entry name" value="PHD_5"/>
    <property type="match status" value="1"/>
</dbReference>
<protein>
    <recommendedName>
        <fullName evidence="12">Inactive histone-lysine N-methyltransferase 2E</fullName>
    </recommendedName>
</protein>
<sequence length="1352" mass="147861">MSVNLLIETVPSPLTISKPMTAGSDPQPAESSTAPKMPSIASIRHIPMDHNYGQPPPMTPPDSNSPGPEDGDTGNEDEEDDGVTRCICDFDHDDGYMICCDKCSVWQHIECMGISSDAVPENYLCDQCQPRTLDRERARAIQQRKREEQSDDDDDDEDSEEDRETPSYTAISNTPTRITLTAKVSQKRKRGPNKITVKDQNIPPVQGESTDKEKKPKRRRRQKQKPPQGFVPVDEDTNEAWENSYSSYDHYEEVKENIYGKELEELPLNSGQENGYLPAVAGDDQLCKVVEVQRNKKGIVATEDMDKNKFIIQCKGKLMLLSKFEAENPFFKRCSPYVFYYSKLDHLQLCVDARTHGNDARFVRRSCSPNSEVKHFLLNGRVCLGIFSSAPLPRGAEIMIPFEFQFEEYRSNLDCACKQDSCAVMKYNLRFQNEIQDGHTQKRFKPHDEDSNSGSHQKMSPLRVSLANSHGMQGDSDSDIENNPEKQGKKSREERKLEAYLRQFEKMEKKEKRKQQSQKEVKPELVSPVSQEVPFNKLCSKNMKGMKRSLNKKRTGTPGIKRKRARLSSCSSEPLSPDEHSSTASTPTTPKVSSAASLPEVPESFSASATPSTSPNGSFRFPKDEKQSADEETKEMLTKENVTTVTTEPADNSGPSTPSSPVTPVDDSELNLKPAENVATSTTVQDPVPDEKIDVATSATESLCTSTTESTQLSKEVNSNSVSECLVEINVSVGSGRNTPSPCPSTAGSPTSAESVMSGYSGCASERISPGPAPGSPVAYVKFGPRATRTSPFYGSLKKRWLFQYFCSQNLTNEKPPNGLSLIVSNPLNGPVNGKTIPSSLRRNTMPKIVDPLPLKKRHLRKFQSTTFEPEKPVKETMRTLSNDSLCDEPLIVSSPVTLEQQVQIVLADSVNDLQPHKDNTLSNHEQFSSKEETLLRVGTSHVLSAGENLIANSSFSSHSAVDTLATSSSGILQRRPSDPRLVNNSPVSSTSTNPAGSPGGGIPVVSSAVSPGAGPVIGQSVVQCSQSIDSSGTPGKKKVSLLEYRNRSRNRLSIDLPRPVPPNPATVVTPASAPSSTYSSSVIKSSSLSASLPNLSVSSSSASSLVHRSAVHSGEIHGPRLEPVSPDLEDKSSSDLLRQSSKPPNSAYGRVSYPKIEGKGLMFGDGDARLKREIQRKRDLVTKKEEAERNLTSFISEQLLKDSKSRPAIVIGRSPGSSSNDSSNQSADLTGDAMDIEDDDSNSNSNIYVNTPVVPPSTHPLSTLARPTPLPHRSSLLSQFNQPNYRIGHSHHHQVYISPAAPQLSSPSQPPPRLPSSSPQFLVTSPSGPAHVRYQSPYQAAPSQTAGFFRH</sequence>
<feature type="compositionally biased region" description="Low complexity" evidence="7">
    <location>
        <begin position="1066"/>
        <end position="1080"/>
    </location>
</feature>
<keyword evidence="1" id="KW-0479">Metal-binding</keyword>
<dbReference type="InterPro" id="IPR001214">
    <property type="entry name" value="SET_dom"/>
</dbReference>
<evidence type="ECO:0000256" key="5">
    <source>
        <dbReference type="PROSITE-ProRule" id="PRU00146"/>
    </source>
</evidence>
<dbReference type="InterPro" id="IPR046341">
    <property type="entry name" value="SET_dom_sf"/>
</dbReference>
<feature type="compositionally biased region" description="Basic and acidic residues" evidence="7">
    <location>
        <begin position="621"/>
        <end position="638"/>
    </location>
</feature>
<dbReference type="Gene3D" id="2.170.270.10">
    <property type="entry name" value="SET domain"/>
    <property type="match status" value="1"/>
</dbReference>
<feature type="compositionally biased region" description="Acidic residues" evidence="7">
    <location>
        <begin position="69"/>
        <end position="81"/>
    </location>
</feature>
<feature type="compositionally biased region" description="Low complexity" evidence="7">
    <location>
        <begin position="655"/>
        <end position="665"/>
    </location>
</feature>
<dbReference type="PROSITE" id="PS50016">
    <property type="entry name" value="ZF_PHD_2"/>
    <property type="match status" value="1"/>
</dbReference>
<dbReference type="SUPFAM" id="SSF57903">
    <property type="entry name" value="FYVE/PHD zinc finger"/>
    <property type="match status" value="1"/>
</dbReference>
<dbReference type="SUPFAM" id="SSF82199">
    <property type="entry name" value="SET domain"/>
    <property type="match status" value="1"/>
</dbReference>
<dbReference type="InterPro" id="IPR019787">
    <property type="entry name" value="Znf_PHD-finger"/>
</dbReference>
<feature type="compositionally biased region" description="Polar residues" evidence="7">
    <location>
        <begin position="166"/>
        <end position="184"/>
    </location>
</feature>
<feature type="compositionally biased region" description="Acidic residues" evidence="7">
    <location>
        <begin position="149"/>
        <end position="163"/>
    </location>
</feature>
<evidence type="ECO:0008006" key="12">
    <source>
        <dbReference type="Google" id="ProtNLM"/>
    </source>
</evidence>
<dbReference type="PROSITE" id="PS01359">
    <property type="entry name" value="ZF_PHD_1"/>
    <property type="match status" value="1"/>
</dbReference>
<feature type="region of interest" description="Disordered" evidence="7">
    <location>
        <begin position="1302"/>
        <end position="1352"/>
    </location>
</feature>
<feature type="compositionally biased region" description="Basic residues" evidence="7">
    <location>
        <begin position="544"/>
        <end position="566"/>
    </location>
</feature>
<proteinExistence type="predicted"/>
<reference evidence="10 11" key="1">
    <citation type="submission" date="2022-05" db="EMBL/GenBank/DDBJ databases">
        <authorList>
            <consortium name="Genoscope - CEA"/>
            <person name="William W."/>
        </authorList>
    </citation>
    <scope>NUCLEOTIDE SEQUENCE [LARGE SCALE GENOMIC DNA]</scope>
</reference>
<dbReference type="Pfam" id="PF00856">
    <property type="entry name" value="SET"/>
    <property type="match status" value="1"/>
</dbReference>
<evidence type="ECO:0000256" key="6">
    <source>
        <dbReference type="SAM" id="Coils"/>
    </source>
</evidence>
<feature type="compositionally biased region" description="Basic residues" evidence="7">
    <location>
        <begin position="215"/>
        <end position="224"/>
    </location>
</feature>
<organism evidence="10 11">
    <name type="scientific">Porites evermanni</name>
    <dbReference type="NCBI Taxonomy" id="104178"/>
    <lineage>
        <taxon>Eukaryota</taxon>
        <taxon>Metazoa</taxon>
        <taxon>Cnidaria</taxon>
        <taxon>Anthozoa</taxon>
        <taxon>Hexacorallia</taxon>
        <taxon>Scleractinia</taxon>
        <taxon>Fungiina</taxon>
        <taxon>Poritidae</taxon>
        <taxon>Porites</taxon>
    </lineage>
</organism>
<comment type="caution">
    <text evidence="10">The sequence shown here is derived from an EMBL/GenBank/DDBJ whole genome shotgun (WGS) entry which is preliminary data.</text>
</comment>
<name>A0ABN8RXN8_9CNID</name>
<keyword evidence="6" id="KW-0175">Coiled coil</keyword>
<evidence type="ECO:0000256" key="4">
    <source>
        <dbReference type="ARBA" id="ARBA00022853"/>
    </source>
</evidence>
<dbReference type="SMART" id="SM00317">
    <property type="entry name" value="SET"/>
    <property type="match status" value="1"/>
</dbReference>
<dbReference type="SMART" id="SM00249">
    <property type="entry name" value="PHD"/>
    <property type="match status" value="1"/>
</dbReference>
<feature type="compositionally biased region" description="Polar residues" evidence="7">
    <location>
        <begin position="1337"/>
        <end position="1352"/>
    </location>
</feature>